<comment type="similarity">
    <text evidence="1">Belongs to the helicase family.</text>
</comment>
<feature type="domain" description="DNA helicase Pif1-like DEAD-box helicase" evidence="2">
    <location>
        <begin position="683"/>
        <end position="830"/>
    </location>
</feature>
<dbReference type="EC" id="5.6.2.3" evidence="1"/>
<keyword evidence="1" id="KW-0378">Hydrolase</keyword>
<dbReference type="RefSeq" id="XP_044726344.1">
    <property type="nucleotide sequence ID" value="XM_044859944.1"/>
</dbReference>
<dbReference type="OrthoDB" id="3788185at2759"/>
<dbReference type="AlphaFoldDB" id="A0A9P8NA73"/>
<proteinExistence type="inferred from homology"/>
<feature type="domain" description="Helitron helicase-like" evidence="3">
    <location>
        <begin position="3"/>
        <end position="193"/>
    </location>
</feature>
<evidence type="ECO:0000259" key="3">
    <source>
        <dbReference type="Pfam" id="PF14214"/>
    </source>
</evidence>
<dbReference type="InterPro" id="IPR027417">
    <property type="entry name" value="P-loop_NTPase"/>
</dbReference>
<dbReference type="Pfam" id="PF14214">
    <property type="entry name" value="Helitron_like_N"/>
    <property type="match status" value="1"/>
</dbReference>
<gene>
    <name evidence="4" type="ORF">HRG_01473</name>
</gene>
<dbReference type="Pfam" id="PF05970">
    <property type="entry name" value="PIF1"/>
    <property type="match status" value="1"/>
</dbReference>
<keyword evidence="1" id="KW-0233">DNA recombination</keyword>
<comment type="catalytic activity">
    <reaction evidence="1">
        <text>ATP + H2O = ADP + phosphate + H(+)</text>
        <dbReference type="Rhea" id="RHEA:13065"/>
        <dbReference type="ChEBI" id="CHEBI:15377"/>
        <dbReference type="ChEBI" id="CHEBI:15378"/>
        <dbReference type="ChEBI" id="CHEBI:30616"/>
        <dbReference type="ChEBI" id="CHEBI:43474"/>
        <dbReference type="ChEBI" id="CHEBI:456216"/>
        <dbReference type="EC" id="5.6.2.3"/>
    </reaction>
</comment>
<keyword evidence="5" id="KW-1185">Reference proteome</keyword>
<keyword evidence="1 4" id="KW-0347">Helicase</keyword>
<dbReference type="PANTHER" id="PTHR47642:SF5">
    <property type="entry name" value="ATP-DEPENDENT DNA HELICASE"/>
    <property type="match status" value="1"/>
</dbReference>
<dbReference type="InterPro" id="IPR010285">
    <property type="entry name" value="DNA_helicase_pif1-like_DEAD"/>
</dbReference>
<dbReference type="Proteomes" id="UP000824596">
    <property type="component" value="Unassembled WGS sequence"/>
</dbReference>
<protein>
    <recommendedName>
        <fullName evidence="1">ATP-dependent DNA helicase</fullName>
        <ecNumber evidence="1">5.6.2.3</ecNumber>
    </recommendedName>
</protein>
<dbReference type="GO" id="GO:0005524">
    <property type="term" value="F:ATP binding"/>
    <property type="evidence" value="ECO:0007669"/>
    <property type="project" value="UniProtKB-KW"/>
</dbReference>
<keyword evidence="1" id="KW-0547">Nucleotide-binding</keyword>
<dbReference type="InterPro" id="IPR051055">
    <property type="entry name" value="PIF1_helicase"/>
</dbReference>
<evidence type="ECO:0000259" key="2">
    <source>
        <dbReference type="Pfam" id="PF05970"/>
    </source>
</evidence>
<accession>A0A9P8NA73</accession>
<dbReference type="SUPFAM" id="SSF52540">
    <property type="entry name" value="P-loop containing nucleoside triphosphate hydrolases"/>
    <property type="match status" value="1"/>
</dbReference>
<keyword evidence="1" id="KW-0067">ATP-binding</keyword>
<keyword evidence="1" id="KW-0234">DNA repair</keyword>
<dbReference type="PANTHER" id="PTHR47642">
    <property type="entry name" value="ATP-DEPENDENT DNA HELICASE"/>
    <property type="match status" value="1"/>
</dbReference>
<dbReference type="GO" id="GO:0006281">
    <property type="term" value="P:DNA repair"/>
    <property type="evidence" value="ECO:0007669"/>
    <property type="project" value="UniProtKB-KW"/>
</dbReference>
<comment type="cofactor">
    <cofactor evidence="1">
        <name>Mg(2+)</name>
        <dbReference type="ChEBI" id="CHEBI:18420"/>
    </cofactor>
</comment>
<organism evidence="4 5">
    <name type="scientific">Hirsutella rhossiliensis</name>
    <dbReference type="NCBI Taxonomy" id="111463"/>
    <lineage>
        <taxon>Eukaryota</taxon>
        <taxon>Fungi</taxon>
        <taxon>Dikarya</taxon>
        <taxon>Ascomycota</taxon>
        <taxon>Pezizomycotina</taxon>
        <taxon>Sordariomycetes</taxon>
        <taxon>Hypocreomycetidae</taxon>
        <taxon>Hypocreales</taxon>
        <taxon>Ophiocordycipitaceae</taxon>
        <taxon>Hirsutella</taxon>
    </lineage>
</organism>
<evidence type="ECO:0000256" key="1">
    <source>
        <dbReference type="RuleBase" id="RU363044"/>
    </source>
</evidence>
<keyword evidence="1" id="KW-0227">DNA damage</keyword>
<dbReference type="GO" id="GO:0000723">
    <property type="term" value="P:telomere maintenance"/>
    <property type="evidence" value="ECO:0007669"/>
    <property type="project" value="InterPro"/>
</dbReference>
<dbReference type="EMBL" id="JAIZPD010000001">
    <property type="protein sequence ID" value="KAH0968831.1"/>
    <property type="molecule type" value="Genomic_DNA"/>
</dbReference>
<comment type="caution">
    <text evidence="4">The sequence shown here is derived from an EMBL/GenBank/DDBJ whole genome shotgun (WGS) entry which is preliminary data.</text>
</comment>
<name>A0A9P8NA73_9HYPO</name>
<dbReference type="GO" id="GO:0043139">
    <property type="term" value="F:5'-3' DNA helicase activity"/>
    <property type="evidence" value="ECO:0007669"/>
    <property type="project" value="UniProtKB-EC"/>
</dbReference>
<evidence type="ECO:0000313" key="5">
    <source>
        <dbReference type="Proteomes" id="UP000824596"/>
    </source>
</evidence>
<dbReference type="GO" id="GO:0016787">
    <property type="term" value="F:hydrolase activity"/>
    <property type="evidence" value="ECO:0007669"/>
    <property type="project" value="UniProtKB-KW"/>
</dbReference>
<dbReference type="InterPro" id="IPR025476">
    <property type="entry name" value="Helitron_helicase-like"/>
</dbReference>
<reference evidence="4" key="1">
    <citation type="submission" date="2021-09" db="EMBL/GenBank/DDBJ databases">
        <title>A high-quality genome of the endoparasitic fungus Hirsutella rhossiliensis with a comparison of Hirsutella genomes reveals transposable elements contributing to genome size variation.</title>
        <authorList>
            <person name="Lin R."/>
            <person name="Jiao Y."/>
            <person name="Sun X."/>
            <person name="Ling J."/>
            <person name="Xie B."/>
            <person name="Cheng X."/>
        </authorList>
    </citation>
    <scope>NUCLEOTIDE SEQUENCE</scope>
    <source>
        <strain evidence="4">HR02</strain>
    </source>
</reference>
<dbReference type="Gene3D" id="3.40.50.300">
    <property type="entry name" value="P-loop containing nucleotide triphosphate hydrolases"/>
    <property type="match status" value="1"/>
</dbReference>
<dbReference type="GO" id="GO:0006310">
    <property type="term" value="P:DNA recombination"/>
    <property type="evidence" value="ECO:0007669"/>
    <property type="project" value="UniProtKB-KW"/>
</dbReference>
<dbReference type="GeneID" id="68350602"/>
<evidence type="ECO:0000313" key="4">
    <source>
        <dbReference type="EMBL" id="KAH0968831.1"/>
    </source>
</evidence>
<sequence>MGVRSRNRRVSMLSVGRKNFRKVECIVRSMTTERLAAARVELESSGKTTDGDVKELLRSLSLYGHRQPMSREVRLNMRRKIQSLIVGYGVPAIWFTINPNDITNPVKLRLAAYRTRDPDAAEEFLEGLGDAYKRARLAISDPMSSAVFFHREMKLFFDHYVKVGEESVFGRIGKYYGAVETNERGALHVHGLLWLHGNAHLSSMLADIHGEDQAAYRERIVRYIDSVFSEDLDQESFCAVQAERSVTGGIGFLLDNAAQFSAAFIEEANFCAGATQVHTHSPTCVKYSLGKGGRKRDLCRFKAPWRLVDKTALTADGVLQIRRTHSMVNRWNEAIAVGLRHNHDISFIATQRKTMALIYYVTNYATKVEDPVWKRVAAAAELLAASTGDGTANGGRDGGGDAATDDPVREQDATVEVVAHLLGYPAEFTDSSAWTYLNCSLLYWEVFRRWRHLREASGAAAMDDTLDESVLRRPGKHATVCLDGYLSKDFTYDDESCYRRAAVQHLALFVPWESFLGEGTGEINSIWARARDALAPRISCLVDNVQLLRRSAEDAKRDAKQWAASSGDGDPTVAHVEEGGAGEAGAESAATYQPNSIGDATRLIDVVRGAVGANQVTAKSPELMAMIQQLCRFQQSALRSTAELEATALIERGRGVHRFSDNMPPARFDAADRRGDACQLRQFVGGEGGTGKSRIIEALVELFSKKSLSNRLLITATSGTAAARINGITIHSACGFTKDQGAGGANMVKDLDGVRLPKQAERFIHGQSRMDWQEKDVLVIDEVSMLGARTLHAVNERLRRLRGSRQDFGGIPIVLFCGDFQQFRPVQERSIVLPSAAISWDVDNSFKAEQRHQHDKAHALWKRFTTVVMLDEQMRAAGDPELQRLLKRIRLGVQDRTDLNLLNSRNRWNLNMEASLAFRVQQRSTMRIFISEHKWKEELPTEEEAIMILNQGDDSAIPVPAVFMFVAGMPIVVNHNTHQGLKLVNGASYSAVEVIVDKAYPGIGSRPI</sequence>